<comment type="caution">
    <text evidence="10">The sequence shown here is derived from an EMBL/GenBank/DDBJ whole genome shotgun (WGS) entry which is preliminary data.</text>
</comment>
<dbReference type="GO" id="GO:0006935">
    <property type="term" value="P:chemotaxis"/>
    <property type="evidence" value="ECO:0007669"/>
    <property type="project" value="InterPro"/>
</dbReference>
<dbReference type="InterPro" id="IPR047055">
    <property type="entry name" value="MotA-like"/>
</dbReference>
<evidence type="ECO:0000256" key="4">
    <source>
        <dbReference type="ARBA" id="ARBA00022475"/>
    </source>
</evidence>
<dbReference type="Pfam" id="PF01618">
    <property type="entry name" value="MotA_ExbB"/>
    <property type="match status" value="1"/>
</dbReference>
<evidence type="ECO:0000256" key="6">
    <source>
        <dbReference type="ARBA" id="ARBA00022989"/>
    </source>
</evidence>
<dbReference type="PANTHER" id="PTHR30433">
    <property type="entry name" value="CHEMOTAXIS PROTEIN MOTA"/>
    <property type="match status" value="1"/>
</dbReference>
<protein>
    <recommendedName>
        <fullName evidence="9">MotA/TolQ/ExbB proton channel domain-containing protein</fullName>
    </recommendedName>
</protein>
<feature type="transmembrane region" description="Helical" evidence="8">
    <location>
        <begin position="7"/>
        <end position="33"/>
    </location>
</feature>
<gene>
    <name evidence="10" type="ORF">LCGC14_2301510</name>
</gene>
<dbReference type="InterPro" id="IPR000540">
    <property type="entry name" value="Flag_MotA_CS"/>
</dbReference>
<feature type="transmembrane region" description="Helical" evidence="8">
    <location>
        <begin position="151"/>
        <end position="174"/>
    </location>
</feature>
<proteinExistence type="inferred from homology"/>
<dbReference type="InterPro" id="IPR002898">
    <property type="entry name" value="MotA_ExbB_proton_chnl"/>
</dbReference>
<evidence type="ECO:0000259" key="9">
    <source>
        <dbReference type="Pfam" id="PF01618"/>
    </source>
</evidence>
<dbReference type="AlphaFoldDB" id="A0A0F9FIB7"/>
<evidence type="ECO:0000256" key="5">
    <source>
        <dbReference type="ARBA" id="ARBA00022692"/>
    </source>
</evidence>
<keyword evidence="7 8" id="KW-0472">Membrane</keyword>
<keyword evidence="6 8" id="KW-1133">Transmembrane helix</keyword>
<dbReference type="PROSITE" id="PS01307">
    <property type="entry name" value="MOTA"/>
    <property type="match status" value="1"/>
</dbReference>
<keyword evidence="4" id="KW-1003">Cell membrane</keyword>
<comment type="subcellular location">
    <subcellularLocation>
        <location evidence="1">Cell membrane</location>
        <topology evidence="1">Multi-pass membrane protein</topology>
    </subcellularLocation>
</comment>
<evidence type="ECO:0000256" key="7">
    <source>
        <dbReference type="ARBA" id="ARBA00023136"/>
    </source>
</evidence>
<dbReference type="EMBL" id="LAZR01032454">
    <property type="protein sequence ID" value="KKL50837.1"/>
    <property type="molecule type" value="Genomic_DNA"/>
</dbReference>
<feature type="domain" description="MotA/TolQ/ExbB proton channel" evidence="9">
    <location>
        <begin position="103"/>
        <end position="218"/>
    </location>
</feature>
<organism evidence="10">
    <name type="scientific">marine sediment metagenome</name>
    <dbReference type="NCBI Taxonomy" id="412755"/>
    <lineage>
        <taxon>unclassified sequences</taxon>
        <taxon>metagenomes</taxon>
        <taxon>ecological metagenomes</taxon>
    </lineage>
</organism>
<name>A0A0F9FIB7_9ZZZZ</name>
<evidence type="ECO:0000256" key="3">
    <source>
        <dbReference type="ARBA" id="ARBA00022448"/>
    </source>
</evidence>
<keyword evidence="3" id="KW-0813">Transport</keyword>
<reference evidence="10" key="1">
    <citation type="journal article" date="2015" name="Nature">
        <title>Complex archaea that bridge the gap between prokaryotes and eukaryotes.</title>
        <authorList>
            <person name="Spang A."/>
            <person name="Saw J.H."/>
            <person name="Jorgensen S.L."/>
            <person name="Zaremba-Niedzwiedzka K."/>
            <person name="Martijn J."/>
            <person name="Lind A.E."/>
            <person name="van Eijk R."/>
            <person name="Schleper C."/>
            <person name="Guy L."/>
            <person name="Ettema T.J."/>
        </authorList>
    </citation>
    <scope>NUCLEOTIDE SEQUENCE</scope>
</reference>
<evidence type="ECO:0000313" key="10">
    <source>
        <dbReference type="EMBL" id="KKL50837.1"/>
    </source>
</evidence>
<dbReference type="GO" id="GO:0005886">
    <property type="term" value="C:plasma membrane"/>
    <property type="evidence" value="ECO:0007669"/>
    <property type="project" value="UniProtKB-SubCell"/>
</dbReference>
<accession>A0A0F9FIB7</accession>
<comment type="similarity">
    <text evidence="2">Belongs to the MotA family.</text>
</comment>
<evidence type="ECO:0000256" key="1">
    <source>
        <dbReference type="ARBA" id="ARBA00004651"/>
    </source>
</evidence>
<feature type="transmembrane region" description="Helical" evidence="8">
    <location>
        <begin position="186"/>
        <end position="207"/>
    </location>
</feature>
<feature type="transmembrane region" description="Helical" evidence="8">
    <location>
        <begin position="39"/>
        <end position="65"/>
    </location>
</feature>
<keyword evidence="5 8" id="KW-0812">Transmembrane</keyword>
<sequence>MDLGTLAGLGLGAFAIIVGIVIAGGIGGLFSFINIPSAFITIAGSLGAVMVTTSLAKTLGVIKLFMNTIKVKPMETDRIITTIVTFSEKARREGLLALEDDLEELDDEYLRKGIQLVVDGTDPEIIRSIMETELNNMQSRHEDGIKFFEDWGAFAPAFGMIGTLIGLILMLSNIEDKSAIGPGMSTALITTLYGAVLANLVFIPIAAKLSLNDKNESLVREIMIEGTLSIQSGDNPRIVKEKLISFLPPEIRAQVSE</sequence>
<evidence type="ECO:0000256" key="8">
    <source>
        <dbReference type="SAM" id="Phobius"/>
    </source>
</evidence>
<dbReference type="PANTHER" id="PTHR30433:SF2">
    <property type="entry name" value="MOTILITY PROTEIN A"/>
    <property type="match status" value="1"/>
</dbReference>
<dbReference type="GO" id="GO:0071978">
    <property type="term" value="P:bacterial-type flagellum-dependent swarming motility"/>
    <property type="evidence" value="ECO:0007669"/>
    <property type="project" value="InterPro"/>
</dbReference>
<evidence type="ECO:0000256" key="2">
    <source>
        <dbReference type="ARBA" id="ARBA00008038"/>
    </source>
</evidence>